<dbReference type="InterPro" id="IPR000626">
    <property type="entry name" value="Ubiquitin-like_dom"/>
</dbReference>
<dbReference type="Gene3D" id="3.10.20.90">
    <property type="entry name" value="Phosphatidylinositol 3-kinase Catalytic Subunit, Chain A, domain 1"/>
    <property type="match status" value="1"/>
</dbReference>
<sequence length="424" mass="47672">MPPSPSSSTAVAGDPNPTAYKYDLVPSIKIVDGLSVSFHEAHRVQDHEKWVIQKVKQIDGRKEQVIELAAPRPEASEPEVFHLPVQPIQMKSSNAYKLKITVGGQNIAMPGPTAPDEPGTCKQDYYLPLKQEWIDGVTVREGLVRQFIALPPGTGYSVEHQITGQDVVQDFQIEVFQRSGFYIIVDIENDFVVTSRLELCGISEDCTIHQVKLRILESLGRTYSSNLYFSGEQLEDDRTLHDYGIQSGHTIADFLWTGVKYKRRIQYRMEIAPGGLIAQSIYKDPYPDRWMEQPLTTFKVRVVDVDEFRSTTKLEPKPFRVLKPLHEVRSWREIFNLKANTNDPVKGLAEISKEKPSDVVYGQFQALPQSEKPEHTAESSAPAESSSSSLSVAGSTKKNKPAKRDASTQSTITSSVKRVMRRLK</sequence>
<reference evidence="3 4" key="1">
    <citation type="submission" date="2024-01" db="EMBL/GenBank/DDBJ databases">
        <title>Complete genome of Cladobotryum mycophilum ATHUM6906.</title>
        <authorList>
            <person name="Christinaki A.C."/>
            <person name="Myridakis A.I."/>
            <person name="Kouvelis V.N."/>
        </authorList>
    </citation>
    <scope>NUCLEOTIDE SEQUENCE [LARGE SCALE GENOMIC DNA]</scope>
    <source>
        <strain evidence="3 4">ATHUM6906</strain>
    </source>
</reference>
<dbReference type="CDD" id="cd17039">
    <property type="entry name" value="Ubl_ubiquitin_like"/>
    <property type="match status" value="1"/>
</dbReference>
<dbReference type="Pfam" id="PF00240">
    <property type="entry name" value="ubiquitin"/>
    <property type="match status" value="1"/>
</dbReference>
<feature type="region of interest" description="Disordered" evidence="1">
    <location>
        <begin position="367"/>
        <end position="424"/>
    </location>
</feature>
<keyword evidence="4" id="KW-1185">Reference proteome</keyword>
<proteinExistence type="predicted"/>
<feature type="domain" description="Ubiquitin-like" evidence="2">
    <location>
        <begin position="227"/>
        <end position="251"/>
    </location>
</feature>
<gene>
    <name evidence="3" type="ORF">PT974_04853</name>
</gene>
<dbReference type="EMBL" id="JAVFKD010000010">
    <property type="protein sequence ID" value="KAK5994379.1"/>
    <property type="molecule type" value="Genomic_DNA"/>
</dbReference>
<feature type="compositionally biased region" description="Low complexity" evidence="1">
    <location>
        <begin position="378"/>
        <end position="395"/>
    </location>
</feature>
<dbReference type="InterPro" id="IPR029071">
    <property type="entry name" value="Ubiquitin-like_domsf"/>
</dbReference>
<evidence type="ECO:0000313" key="4">
    <source>
        <dbReference type="Proteomes" id="UP001338125"/>
    </source>
</evidence>
<dbReference type="Proteomes" id="UP001338125">
    <property type="component" value="Unassembled WGS sequence"/>
</dbReference>
<feature type="compositionally biased region" description="Polar residues" evidence="1">
    <location>
        <begin position="407"/>
        <end position="416"/>
    </location>
</feature>
<dbReference type="SUPFAM" id="SSF54236">
    <property type="entry name" value="Ubiquitin-like"/>
    <property type="match status" value="1"/>
</dbReference>
<evidence type="ECO:0000259" key="2">
    <source>
        <dbReference type="PROSITE" id="PS50053"/>
    </source>
</evidence>
<accession>A0ABR0SQJ9</accession>
<dbReference type="PROSITE" id="PS50053">
    <property type="entry name" value="UBIQUITIN_2"/>
    <property type="match status" value="1"/>
</dbReference>
<protein>
    <recommendedName>
        <fullName evidence="2">Ubiquitin-like domain-containing protein</fullName>
    </recommendedName>
</protein>
<name>A0ABR0SQJ9_9HYPO</name>
<evidence type="ECO:0000256" key="1">
    <source>
        <dbReference type="SAM" id="MobiDB-lite"/>
    </source>
</evidence>
<organism evidence="3 4">
    <name type="scientific">Cladobotryum mycophilum</name>
    <dbReference type="NCBI Taxonomy" id="491253"/>
    <lineage>
        <taxon>Eukaryota</taxon>
        <taxon>Fungi</taxon>
        <taxon>Dikarya</taxon>
        <taxon>Ascomycota</taxon>
        <taxon>Pezizomycotina</taxon>
        <taxon>Sordariomycetes</taxon>
        <taxon>Hypocreomycetidae</taxon>
        <taxon>Hypocreales</taxon>
        <taxon>Hypocreaceae</taxon>
        <taxon>Cladobotryum</taxon>
    </lineage>
</organism>
<comment type="caution">
    <text evidence="3">The sequence shown here is derived from an EMBL/GenBank/DDBJ whole genome shotgun (WGS) entry which is preliminary data.</text>
</comment>
<evidence type="ECO:0000313" key="3">
    <source>
        <dbReference type="EMBL" id="KAK5994379.1"/>
    </source>
</evidence>